<evidence type="ECO:0000256" key="9">
    <source>
        <dbReference type="ARBA" id="ARBA00023172"/>
    </source>
</evidence>
<evidence type="ECO:0000256" key="4">
    <source>
        <dbReference type="ARBA" id="ARBA00022801"/>
    </source>
</evidence>
<keyword evidence="8" id="KW-0808">Transferase</keyword>
<keyword evidence="4" id="KW-0378">Hydrolase</keyword>
<sequence>MEDYVIQVLSLAQRMANINAPIDDEFVGILLLSSLSEYDPMFMALGSSGTTIASDFVKNKLLQDIKKEMNEKQGVDSTLTSNVGNRGSPGPNALDWFFKSTKEREMYSDVIAIMRLAIENLNALRGFRTEEGKFINLIRLKDQVCEKLKEFKTMVENKANMKLKYLQSDNGTECVNKELAKFLVDNGIKNQITVEFTAEQNGVAERTNCTIVEKARTMMQEAGLGPR</sequence>
<keyword evidence="5" id="KW-0460">Magnesium</keyword>
<keyword evidence="3" id="KW-0255">Endonuclease</keyword>
<keyword evidence="9" id="KW-0233">DNA recombination</keyword>
<dbReference type="InterPro" id="IPR039537">
    <property type="entry name" value="Retrotran_Ty1/copia-like"/>
</dbReference>
<organism evidence="11 12">
    <name type="scientific">Dryococelus australis</name>
    <dbReference type="NCBI Taxonomy" id="614101"/>
    <lineage>
        <taxon>Eukaryota</taxon>
        <taxon>Metazoa</taxon>
        <taxon>Ecdysozoa</taxon>
        <taxon>Arthropoda</taxon>
        <taxon>Hexapoda</taxon>
        <taxon>Insecta</taxon>
        <taxon>Pterygota</taxon>
        <taxon>Neoptera</taxon>
        <taxon>Polyneoptera</taxon>
        <taxon>Phasmatodea</taxon>
        <taxon>Verophasmatodea</taxon>
        <taxon>Anareolatae</taxon>
        <taxon>Phasmatidae</taxon>
        <taxon>Eurycanthinae</taxon>
        <taxon>Dryococelus</taxon>
    </lineage>
</organism>
<evidence type="ECO:0000256" key="2">
    <source>
        <dbReference type="ARBA" id="ARBA00022723"/>
    </source>
</evidence>
<dbReference type="InterPro" id="IPR036397">
    <property type="entry name" value="RNaseH_sf"/>
</dbReference>
<evidence type="ECO:0000256" key="3">
    <source>
        <dbReference type="ARBA" id="ARBA00022759"/>
    </source>
</evidence>
<name>A0ABQ9HEZ2_9NEOP</name>
<comment type="caution">
    <text evidence="11">The sequence shown here is derived from an EMBL/GenBank/DDBJ whole genome shotgun (WGS) entry which is preliminary data.</text>
</comment>
<dbReference type="PANTHER" id="PTHR42648:SF11">
    <property type="entry name" value="TRANSPOSON TY4-P GAG-POL POLYPROTEIN"/>
    <property type="match status" value="1"/>
</dbReference>
<keyword evidence="7" id="KW-0695">RNA-directed DNA polymerase</keyword>
<feature type="domain" description="Integrase catalytic" evidence="10">
    <location>
        <begin position="164"/>
        <end position="227"/>
    </location>
</feature>
<protein>
    <recommendedName>
        <fullName evidence="10">Integrase catalytic domain-containing protein</fullName>
    </recommendedName>
</protein>
<keyword evidence="8" id="KW-0239">DNA-directed DNA polymerase</keyword>
<dbReference type="PROSITE" id="PS50994">
    <property type="entry name" value="INTEGRASE"/>
    <property type="match status" value="1"/>
</dbReference>
<keyword evidence="2" id="KW-0479">Metal-binding</keyword>
<reference evidence="11 12" key="1">
    <citation type="submission" date="2023-02" db="EMBL/GenBank/DDBJ databases">
        <title>LHISI_Scaffold_Assembly.</title>
        <authorList>
            <person name="Stuart O.P."/>
            <person name="Cleave R."/>
            <person name="Magrath M.J.L."/>
            <person name="Mikheyev A.S."/>
        </authorList>
    </citation>
    <scope>NUCLEOTIDE SEQUENCE [LARGE SCALE GENOMIC DNA]</scope>
    <source>
        <strain evidence="11">Daus_M_001</strain>
        <tissue evidence="11">Leg muscle</tissue>
    </source>
</reference>
<keyword evidence="6" id="KW-0229">DNA integration</keyword>
<dbReference type="Gene3D" id="3.30.420.10">
    <property type="entry name" value="Ribonuclease H-like superfamily/Ribonuclease H"/>
    <property type="match status" value="1"/>
</dbReference>
<keyword evidence="1" id="KW-0540">Nuclease</keyword>
<evidence type="ECO:0000313" key="12">
    <source>
        <dbReference type="Proteomes" id="UP001159363"/>
    </source>
</evidence>
<evidence type="ECO:0000313" key="11">
    <source>
        <dbReference type="EMBL" id="KAJ8882830.1"/>
    </source>
</evidence>
<dbReference type="EMBL" id="JARBHB010000005">
    <property type="protein sequence ID" value="KAJ8882830.1"/>
    <property type="molecule type" value="Genomic_DNA"/>
</dbReference>
<evidence type="ECO:0000256" key="7">
    <source>
        <dbReference type="ARBA" id="ARBA00022918"/>
    </source>
</evidence>
<keyword evidence="12" id="KW-1185">Reference proteome</keyword>
<evidence type="ECO:0000256" key="5">
    <source>
        <dbReference type="ARBA" id="ARBA00022842"/>
    </source>
</evidence>
<dbReference type="PANTHER" id="PTHR42648">
    <property type="entry name" value="TRANSPOSASE, PUTATIVE-RELATED"/>
    <property type="match status" value="1"/>
</dbReference>
<gene>
    <name evidence="11" type="ORF">PR048_014644</name>
</gene>
<dbReference type="InterPro" id="IPR001584">
    <property type="entry name" value="Integrase_cat-core"/>
</dbReference>
<proteinExistence type="predicted"/>
<keyword evidence="8" id="KW-0548">Nucleotidyltransferase</keyword>
<dbReference type="SUPFAM" id="SSF53098">
    <property type="entry name" value="Ribonuclease H-like"/>
    <property type="match status" value="1"/>
</dbReference>
<dbReference type="Proteomes" id="UP001159363">
    <property type="component" value="Chromosome 4"/>
</dbReference>
<evidence type="ECO:0000256" key="8">
    <source>
        <dbReference type="ARBA" id="ARBA00022932"/>
    </source>
</evidence>
<evidence type="ECO:0000259" key="10">
    <source>
        <dbReference type="PROSITE" id="PS50994"/>
    </source>
</evidence>
<evidence type="ECO:0000256" key="6">
    <source>
        <dbReference type="ARBA" id="ARBA00022908"/>
    </source>
</evidence>
<dbReference type="InterPro" id="IPR012337">
    <property type="entry name" value="RNaseH-like_sf"/>
</dbReference>
<accession>A0ABQ9HEZ2</accession>
<evidence type="ECO:0000256" key="1">
    <source>
        <dbReference type="ARBA" id="ARBA00022722"/>
    </source>
</evidence>